<reference evidence="3 4" key="1">
    <citation type="submission" date="2019-03" db="EMBL/GenBank/DDBJ databases">
        <title>Metabolic potential of uncultured bacteria and archaea associated with petroleum seepage in deep-sea sediments.</title>
        <authorList>
            <person name="Dong X."/>
            <person name="Hubert C."/>
        </authorList>
    </citation>
    <scope>NUCLEOTIDE SEQUENCE [LARGE SCALE GENOMIC DNA]</scope>
    <source>
        <strain evidence="3">E44_bin18</strain>
    </source>
</reference>
<dbReference type="PANTHER" id="PTHR43745">
    <property type="entry name" value="NITROREDUCTASE MJ1384-RELATED"/>
    <property type="match status" value="1"/>
</dbReference>
<name>A0A523UTE3_UNCT6</name>
<evidence type="ECO:0000259" key="2">
    <source>
        <dbReference type="Pfam" id="PF00881"/>
    </source>
</evidence>
<evidence type="ECO:0000313" key="4">
    <source>
        <dbReference type="Proteomes" id="UP000315525"/>
    </source>
</evidence>
<proteinExistence type="predicted"/>
<dbReference type="AlphaFoldDB" id="A0A523UTE3"/>
<dbReference type="InterPro" id="IPR020051">
    <property type="entry name" value="SagB-type_dehydrogenase"/>
</dbReference>
<dbReference type="SUPFAM" id="SSF55469">
    <property type="entry name" value="FMN-dependent nitroreductase-like"/>
    <property type="match status" value="1"/>
</dbReference>
<evidence type="ECO:0000256" key="1">
    <source>
        <dbReference type="SAM" id="SignalP"/>
    </source>
</evidence>
<dbReference type="PANTHER" id="PTHR43745:SF2">
    <property type="entry name" value="NITROREDUCTASE MJ1384-RELATED"/>
    <property type="match status" value="1"/>
</dbReference>
<dbReference type="InterPro" id="IPR052544">
    <property type="entry name" value="Bacteriocin_Proc_Enz"/>
</dbReference>
<protein>
    <submittedName>
        <fullName evidence="3">SagB/ThcOx family dehydrogenase</fullName>
    </submittedName>
</protein>
<evidence type="ECO:0000313" key="3">
    <source>
        <dbReference type="EMBL" id="TET45551.1"/>
    </source>
</evidence>
<dbReference type="CDD" id="cd02142">
    <property type="entry name" value="McbC_SagB-like_oxidoreductase"/>
    <property type="match status" value="1"/>
</dbReference>
<feature type="signal peptide" evidence="1">
    <location>
        <begin position="1"/>
        <end position="22"/>
    </location>
</feature>
<dbReference type="Pfam" id="PF00881">
    <property type="entry name" value="Nitroreductase"/>
    <property type="match status" value="1"/>
</dbReference>
<feature type="chain" id="PRO_5021771349" evidence="1">
    <location>
        <begin position="23"/>
        <end position="231"/>
    </location>
</feature>
<keyword evidence="1" id="KW-0732">Signal</keyword>
<dbReference type="InterPro" id="IPR029479">
    <property type="entry name" value="Nitroreductase"/>
</dbReference>
<accession>A0A523UTE3</accession>
<dbReference type="EMBL" id="SOJN01000080">
    <property type="protein sequence ID" value="TET45551.1"/>
    <property type="molecule type" value="Genomic_DNA"/>
</dbReference>
<organism evidence="3 4">
    <name type="scientific">candidate division TA06 bacterium</name>
    <dbReference type="NCBI Taxonomy" id="2250710"/>
    <lineage>
        <taxon>Bacteria</taxon>
        <taxon>Bacteria division TA06</taxon>
    </lineage>
</organism>
<dbReference type="InterPro" id="IPR000415">
    <property type="entry name" value="Nitroreductase-like"/>
</dbReference>
<sequence>MFKLCSILVAILLLLAAGTCWAKMVSDPDKATSIGDTLSLPQAKVLGKLSVEEAISARRSVRSFKEQDLTLFQISQLFWAAQGVTETAAWRRRAAPSAGALYPLEVYVLWRNMLWHYLPEIHSIELNRKGIAQDDLADASLGQSAIRQAPACFVISGFYSRTAAKYGKRAQRYVHIEVGHAAENLLLQTIALGLGGVTIGAFQDAEVKRLLNLSEDEAPLYVIPVGHKKTR</sequence>
<dbReference type="NCBIfam" id="TIGR03605">
    <property type="entry name" value="antibiot_sagB"/>
    <property type="match status" value="1"/>
</dbReference>
<gene>
    <name evidence="3" type="ORF">E3J62_07270</name>
</gene>
<dbReference type="Gene3D" id="3.40.109.10">
    <property type="entry name" value="NADH Oxidase"/>
    <property type="match status" value="1"/>
</dbReference>
<dbReference type="Proteomes" id="UP000315525">
    <property type="component" value="Unassembled WGS sequence"/>
</dbReference>
<comment type="caution">
    <text evidence="3">The sequence shown here is derived from an EMBL/GenBank/DDBJ whole genome shotgun (WGS) entry which is preliminary data.</text>
</comment>
<feature type="domain" description="Nitroreductase" evidence="2">
    <location>
        <begin position="55"/>
        <end position="227"/>
    </location>
</feature>
<dbReference type="GO" id="GO:0016491">
    <property type="term" value="F:oxidoreductase activity"/>
    <property type="evidence" value="ECO:0007669"/>
    <property type="project" value="InterPro"/>
</dbReference>